<dbReference type="GO" id="GO:0008168">
    <property type="term" value="F:methyltransferase activity"/>
    <property type="evidence" value="ECO:0007669"/>
    <property type="project" value="UniProtKB-KW"/>
</dbReference>
<dbReference type="InterPro" id="IPR016461">
    <property type="entry name" value="COMT-like"/>
</dbReference>
<dbReference type="InterPro" id="IPR029063">
    <property type="entry name" value="SAM-dependent_MTases_sf"/>
</dbReference>
<dbReference type="InterPro" id="IPR041698">
    <property type="entry name" value="Methyltransf_25"/>
</dbReference>
<dbReference type="Pfam" id="PF08100">
    <property type="entry name" value="Dimerisation"/>
    <property type="match status" value="1"/>
</dbReference>
<proteinExistence type="predicted"/>
<dbReference type="InterPro" id="IPR036388">
    <property type="entry name" value="WH-like_DNA-bd_sf"/>
</dbReference>
<feature type="domain" description="Methyltransferase" evidence="2">
    <location>
        <begin position="154"/>
        <end position="256"/>
    </location>
</feature>
<sequence length="341" mass="36652">MTSRDQTLNQYHELMQINAVSHLLRSARETGLMDQLRKGQHTAEQLCNTLSLSAEPTQLLLDAMTAIGIFEKYDEDYALSQAAQLLCQYDKDLGDQRWQKLTARVLGKGDRAAVSPTEYFDHVAATQWAHTPAAMEAAEMLNIGGEGEVEGPKILDLGCGSAVWSCAMAHRDAKATITAVDFPGPIAAATTMAESIGLAPRFTAIQADPASAETAAENHLPSDFDIALIAQRLFAQQPAEQAALLKRAVASIQPGGRVIVIDLFRGPTKPNLTESTEALKLELETQGGGIKTLKEAESLLVNEGLEKIKFTFIAASRMGLGMMVAFKPESSEAPASSEAPE</sequence>
<dbReference type="CDD" id="cd02440">
    <property type="entry name" value="AdoMet_MTases"/>
    <property type="match status" value="1"/>
</dbReference>
<dbReference type="Gene3D" id="1.10.10.10">
    <property type="entry name" value="Winged helix-like DNA-binding domain superfamily/Winged helix DNA-binding domain"/>
    <property type="match status" value="1"/>
</dbReference>
<dbReference type="SUPFAM" id="SSF46785">
    <property type="entry name" value="Winged helix' DNA-binding domain"/>
    <property type="match status" value="1"/>
</dbReference>
<dbReference type="InterPro" id="IPR012967">
    <property type="entry name" value="COMT_dimerisation"/>
</dbReference>
<dbReference type="RefSeq" id="WP_339937142.1">
    <property type="nucleotide sequence ID" value="NZ_BAABGA010000102.1"/>
</dbReference>
<dbReference type="SUPFAM" id="SSF53335">
    <property type="entry name" value="S-adenosyl-L-methionine-dependent methyltransferases"/>
    <property type="match status" value="1"/>
</dbReference>
<dbReference type="Gene3D" id="3.40.50.150">
    <property type="entry name" value="Vaccinia Virus protein VP39"/>
    <property type="match status" value="1"/>
</dbReference>
<dbReference type="InterPro" id="IPR036390">
    <property type="entry name" value="WH_DNA-bd_sf"/>
</dbReference>
<organism evidence="3 4">
    <name type="scientific">Novipirellula rosea</name>
    <dbReference type="NCBI Taxonomy" id="1031540"/>
    <lineage>
        <taxon>Bacteria</taxon>
        <taxon>Pseudomonadati</taxon>
        <taxon>Planctomycetota</taxon>
        <taxon>Planctomycetia</taxon>
        <taxon>Pirellulales</taxon>
        <taxon>Pirellulaceae</taxon>
        <taxon>Novipirellula</taxon>
    </lineage>
</organism>
<reference evidence="4" key="1">
    <citation type="journal article" date="2019" name="Int. J. Syst. Evol. Microbiol.">
        <title>The Global Catalogue of Microorganisms (GCM) 10K type strain sequencing project: providing services to taxonomists for standard genome sequencing and annotation.</title>
        <authorList>
            <consortium name="The Broad Institute Genomics Platform"/>
            <consortium name="The Broad Institute Genome Sequencing Center for Infectious Disease"/>
            <person name="Wu L."/>
            <person name="Ma J."/>
        </authorList>
    </citation>
    <scope>NUCLEOTIDE SEQUENCE [LARGE SCALE GENOMIC DNA]</scope>
    <source>
        <strain evidence="4">JCM 17759</strain>
    </source>
</reference>
<evidence type="ECO:0000259" key="1">
    <source>
        <dbReference type="Pfam" id="PF08100"/>
    </source>
</evidence>
<keyword evidence="3" id="KW-0489">Methyltransferase</keyword>
<keyword evidence="3" id="KW-0808">Transferase</keyword>
<evidence type="ECO:0000313" key="3">
    <source>
        <dbReference type="EMBL" id="GAA4469074.1"/>
    </source>
</evidence>
<dbReference type="PIRSF" id="PIRSF005739">
    <property type="entry name" value="O-mtase"/>
    <property type="match status" value="1"/>
</dbReference>
<dbReference type="GO" id="GO:0032259">
    <property type="term" value="P:methylation"/>
    <property type="evidence" value="ECO:0007669"/>
    <property type="project" value="UniProtKB-KW"/>
</dbReference>
<dbReference type="Proteomes" id="UP001500840">
    <property type="component" value="Unassembled WGS sequence"/>
</dbReference>
<dbReference type="Pfam" id="PF13649">
    <property type="entry name" value="Methyltransf_25"/>
    <property type="match status" value="1"/>
</dbReference>
<accession>A0ABP8NLU8</accession>
<feature type="domain" description="O-methyltransferase dimerisation" evidence="1">
    <location>
        <begin position="13"/>
        <end position="87"/>
    </location>
</feature>
<comment type="caution">
    <text evidence="3">The sequence shown here is derived from an EMBL/GenBank/DDBJ whole genome shotgun (WGS) entry which is preliminary data.</text>
</comment>
<evidence type="ECO:0000313" key="4">
    <source>
        <dbReference type="Proteomes" id="UP001500840"/>
    </source>
</evidence>
<evidence type="ECO:0000259" key="2">
    <source>
        <dbReference type="Pfam" id="PF13649"/>
    </source>
</evidence>
<dbReference type="EMBL" id="BAABGA010000102">
    <property type="protein sequence ID" value="GAA4469074.1"/>
    <property type="molecule type" value="Genomic_DNA"/>
</dbReference>
<keyword evidence="4" id="KW-1185">Reference proteome</keyword>
<gene>
    <name evidence="3" type="ORF">GCM10023156_60810</name>
</gene>
<protein>
    <submittedName>
        <fullName evidence="3">Class I SAM-dependent methyltransferase</fullName>
    </submittedName>
</protein>
<name>A0ABP8NLU8_9BACT</name>